<dbReference type="EMBL" id="PDCK01000041">
    <property type="protein sequence ID" value="PRQ43681.1"/>
    <property type="molecule type" value="Genomic_DNA"/>
</dbReference>
<evidence type="ECO:0000313" key="2">
    <source>
        <dbReference type="Proteomes" id="UP000238479"/>
    </source>
</evidence>
<reference evidence="1 2" key="1">
    <citation type="journal article" date="2018" name="Nat. Genet.">
        <title>The Rosa genome provides new insights in the design of modern roses.</title>
        <authorList>
            <person name="Bendahmane M."/>
        </authorList>
    </citation>
    <scope>NUCLEOTIDE SEQUENCE [LARGE SCALE GENOMIC DNA]</scope>
    <source>
        <strain evidence="2">cv. Old Blush</strain>
    </source>
</reference>
<sequence>MVCQWKISFAFCGYQWSTSGILNLYEETRQNEAGGWDSRYHACMEAIWESYDVNTEEIMENVVTTFTATASGFQEKTREIKKRPGKKKIVAEF</sequence>
<dbReference type="Proteomes" id="UP000238479">
    <property type="component" value="Chromosome 3"/>
</dbReference>
<evidence type="ECO:0000313" key="1">
    <source>
        <dbReference type="EMBL" id="PRQ43681.1"/>
    </source>
</evidence>
<name>A0A2P6RB85_ROSCH</name>
<dbReference type="Gramene" id="PRQ43681">
    <property type="protein sequence ID" value="PRQ43681"/>
    <property type="gene ID" value="RchiOBHm_Chr3g0471061"/>
</dbReference>
<comment type="caution">
    <text evidence="1">The sequence shown here is derived from an EMBL/GenBank/DDBJ whole genome shotgun (WGS) entry which is preliminary data.</text>
</comment>
<gene>
    <name evidence="1" type="ORF">RchiOBHm_Chr3g0471061</name>
</gene>
<proteinExistence type="predicted"/>
<organism evidence="1 2">
    <name type="scientific">Rosa chinensis</name>
    <name type="common">China rose</name>
    <dbReference type="NCBI Taxonomy" id="74649"/>
    <lineage>
        <taxon>Eukaryota</taxon>
        <taxon>Viridiplantae</taxon>
        <taxon>Streptophyta</taxon>
        <taxon>Embryophyta</taxon>
        <taxon>Tracheophyta</taxon>
        <taxon>Spermatophyta</taxon>
        <taxon>Magnoliopsida</taxon>
        <taxon>eudicotyledons</taxon>
        <taxon>Gunneridae</taxon>
        <taxon>Pentapetalae</taxon>
        <taxon>rosids</taxon>
        <taxon>fabids</taxon>
        <taxon>Rosales</taxon>
        <taxon>Rosaceae</taxon>
        <taxon>Rosoideae</taxon>
        <taxon>Rosoideae incertae sedis</taxon>
        <taxon>Rosa</taxon>
    </lineage>
</organism>
<accession>A0A2P6RB85</accession>
<keyword evidence="2" id="KW-1185">Reference proteome</keyword>
<dbReference type="AlphaFoldDB" id="A0A2P6RB85"/>
<protein>
    <submittedName>
        <fullName evidence="1">Uncharacterized protein</fullName>
    </submittedName>
</protein>